<name>A0A2S2FCJ0_9GAMM</name>
<dbReference type="InterPro" id="IPR001451">
    <property type="entry name" value="Hexapep"/>
</dbReference>
<dbReference type="GO" id="GO:0009245">
    <property type="term" value="P:lipid A biosynthetic process"/>
    <property type="evidence" value="ECO:0007669"/>
    <property type="project" value="UniProtKB-UniRule"/>
</dbReference>
<dbReference type="PANTHER" id="PTHR43378:SF2">
    <property type="entry name" value="UDP-3-O-ACYLGLUCOSAMINE N-ACYLTRANSFERASE 1, MITOCHONDRIAL-RELATED"/>
    <property type="match status" value="1"/>
</dbReference>
<evidence type="ECO:0000259" key="8">
    <source>
        <dbReference type="Pfam" id="PF04613"/>
    </source>
</evidence>
<evidence type="ECO:0000256" key="2">
    <source>
        <dbReference type="ARBA" id="ARBA00022556"/>
    </source>
</evidence>
<dbReference type="EC" id="2.3.1.191" evidence="7"/>
<evidence type="ECO:0000256" key="6">
    <source>
        <dbReference type="ARBA" id="ARBA00023315"/>
    </source>
</evidence>
<dbReference type="HAMAP" id="MF_00523">
    <property type="entry name" value="LpxD"/>
    <property type="match status" value="1"/>
</dbReference>
<dbReference type="Pfam" id="PF04613">
    <property type="entry name" value="LpxD"/>
    <property type="match status" value="1"/>
</dbReference>
<dbReference type="GO" id="GO:0103118">
    <property type="term" value="F:UDP-3-O-[(3R)-3-hydroxyacyl]-glucosamine N-acyltransferase activity"/>
    <property type="evidence" value="ECO:0007669"/>
    <property type="project" value="UniProtKB-EC"/>
</dbReference>
<dbReference type="GO" id="GO:0016410">
    <property type="term" value="F:N-acyltransferase activity"/>
    <property type="evidence" value="ECO:0007669"/>
    <property type="project" value="InterPro"/>
</dbReference>
<protein>
    <recommendedName>
        <fullName evidence="7">UDP-3-O-acylglucosamine N-acyltransferase</fullName>
        <ecNumber evidence="7">2.3.1.191</ecNumber>
    </recommendedName>
</protein>
<dbReference type="UniPathway" id="UPA00973"/>
<dbReference type="NCBIfam" id="TIGR01853">
    <property type="entry name" value="lipid_A_lpxD"/>
    <property type="match status" value="1"/>
</dbReference>
<dbReference type="CDD" id="cd03352">
    <property type="entry name" value="LbH_LpxD"/>
    <property type="match status" value="1"/>
</dbReference>
<dbReference type="PANTHER" id="PTHR43378">
    <property type="entry name" value="UDP-3-O-ACYLGLUCOSAMINE N-ACYLTRANSFERASE"/>
    <property type="match status" value="1"/>
</dbReference>
<dbReference type="InterPro" id="IPR011004">
    <property type="entry name" value="Trimer_LpxA-like_sf"/>
</dbReference>
<evidence type="ECO:0000256" key="1">
    <source>
        <dbReference type="ARBA" id="ARBA00022516"/>
    </source>
</evidence>
<keyword evidence="2 7" id="KW-0441">Lipid A biosynthesis</keyword>
<organism evidence="10 11">
    <name type="scientific">Acinetobacter defluvii</name>
    <dbReference type="NCBI Taxonomy" id="1871111"/>
    <lineage>
        <taxon>Bacteria</taxon>
        <taxon>Pseudomonadati</taxon>
        <taxon>Pseudomonadota</taxon>
        <taxon>Gammaproteobacteria</taxon>
        <taxon>Moraxellales</taxon>
        <taxon>Moraxellaceae</taxon>
        <taxon>Acinetobacter</taxon>
    </lineage>
</organism>
<evidence type="ECO:0000313" key="10">
    <source>
        <dbReference type="EMBL" id="AWL28610.1"/>
    </source>
</evidence>
<dbReference type="EMBL" id="CP029397">
    <property type="protein sequence ID" value="AWL28610.1"/>
    <property type="molecule type" value="Genomic_DNA"/>
</dbReference>
<feature type="domain" description="Mannose-1-phosphate guanyltransferase C-terminal" evidence="9">
    <location>
        <begin position="107"/>
        <end position="183"/>
    </location>
</feature>
<keyword evidence="4 7" id="KW-0677">Repeat</keyword>
<comment type="pathway">
    <text evidence="7">Bacterial outer membrane biogenesis; LPS lipid A biosynthesis.</text>
</comment>
<feature type="domain" description="UDP-3-O-[3-hydroxymyristoyl] glucosamine N-acyltransferase non-repeat region" evidence="8">
    <location>
        <begin position="24"/>
        <end position="92"/>
    </location>
</feature>
<dbReference type="Proteomes" id="UP000245977">
    <property type="component" value="Chromosome"/>
</dbReference>
<keyword evidence="6 7" id="KW-0012">Acyltransferase</keyword>
<evidence type="ECO:0000256" key="7">
    <source>
        <dbReference type="HAMAP-Rule" id="MF_00523"/>
    </source>
</evidence>
<dbReference type="GO" id="GO:0016020">
    <property type="term" value="C:membrane"/>
    <property type="evidence" value="ECO:0007669"/>
    <property type="project" value="GOC"/>
</dbReference>
<dbReference type="KEGG" id="adv:DJ533_08530"/>
<evidence type="ECO:0000256" key="3">
    <source>
        <dbReference type="ARBA" id="ARBA00022679"/>
    </source>
</evidence>
<evidence type="ECO:0000259" key="9">
    <source>
        <dbReference type="Pfam" id="PF25087"/>
    </source>
</evidence>
<evidence type="ECO:0000256" key="5">
    <source>
        <dbReference type="ARBA" id="ARBA00023098"/>
    </source>
</evidence>
<dbReference type="SUPFAM" id="SSF51161">
    <property type="entry name" value="Trimeric LpxA-like enzymes"/>
    <property type="match status" value="1"/>
</dbReference>
<keyword evidence="3 7" id="KW-0808">Transferase</keyword>
<dbReference type="Pfam" id="PF00132">
    <property type="entry name" value="Hexapep"/>
    <property type="match status" value="1"/>
</dbReference>
<comment type="similarity">
    <text evidence="7">Belongs to the transferase hexapeptide repeat family. LpxD subfamily.</text>
</comment>
<dbReference type="InterPro" id="IPR020573">
    <property type="entry name" value="UDP_GlcNAc_AcTrfase_non-rep"/>
</dbReference>
<comment type="catalytic activity">
    <reaction evidence="7">
        <text>a UDP-3-O-[(3R)-3-hydroxyacyl]-alpha-D-glucosamine + a (3R)-hydroxyacyl-[ACP] = a UDP-2-N,3-O-bis[(3R)-3-hydroxyacyl]-alpha-D-glucosamine + holo-[ACP] + H(+)</text>
        <dbReference type="Rhea" id="RHEA:53836"/>
        <dbReference type="Rhea" id="RHEA-COMP:9685"/>
        <dbReference type="Rhea" id="RHEA-COMP:9945"/>
        <dbReference type="ChEBI" id="CHEBI:15378"/>
        <dbReference type="ChEBI" id="CHEBI:64479"/>
        <dbReference type="ChEBI" id="CHEBI:78827"/>
        <dbReference type="ChEBI" id="CHEBI:137740"/>
        <dbReference type="ChEBI" id="CHEBI:137748"/>
        <dbReference type="EC" id="2.3.1.191"/>
    </reaction>
</comment>
<dbReference type="STRING" id="1871111.GCA_001704615_00142"/>
<accession>A0A2S2FCJ0</accession>
<proteinExistence type="inferred from homology"/>
<comment type="function">
    <text evidence="7">Catalyzes the N-acylation of UDP-3-O-acylglucosamine using 3-hydroxyacyl-ACP as the acyl donor. Is involved in the biosynthesis of lipid A, a phosphorylated glycolipid that anchors the lipopolysaccharide to the outer membrane of the cell.</text>
</comment>
<dbReference type="Gene3D" id="2.160.10.10">
    <property type="entry name" value="Hexapeptide repeat proteins"/>
    <property type="match status" value="1"/>
</dbReference>
<evidence type="ECO:0000313" key="11">
    <source>
        <dbReference type="Proteomes" id="UP000245977"/>
    </source>
</evidence>
<dbReference type="InterPro" id="IPR007691">
    <property type="entry name" value="LpxD"/>
</dbReference>
<dbReference type="RefSeq" id="WP_065992063.1">
    <property type="nucleotide sequence ID" value="NZ_CP029397.2"/>
</dbReference>
<reference evidence="10" key="1">
    <citation type="submission" date="2019-08" db="EMBL/GenBank/DDBJ databases">
        <title>The complete genome of Acinetobacter defluvii strain WCHAD010030.</title>
        <authorList>
            <person name="Hu Y."/>
            <person name="Qin J."/>
            <person name="Feng Y."/>
            <person name="Zong Z."/>
        </authorList>
    </citation>
    <scope>NUCLEOTIDE SEQUENCE</scope>
    <source>
        <strain evidence="10">WCHA30</strain>
    </source>
</reference>
<keyword evidence="1 7" id="KW-0444">Lipid biosynthesis</keyword>
<dbReference type="NCBIfam" id="NF002060">
    <property type="entry name" value="PRK00892.1"/>
    <property type="match status" value="1"/>
</dbReference>
<dbReference type="OrthoDB" id="9784739at2"/>
<dbReference type="Gene3D" id="3.40.1390.10">
    <property type="entry name" value="MurE/MurF, N-terminal domain"/>
    <property type="match status" value="1"/>
</dbReference>
<dbReference type="Pfam" id="PF25087">
    <property type="entry name" value="GMPPB_C"/>
    <property type="match status" value="1"/>
</dbReference>
<feature type="active site" description="Proton acceptor" evidence="7">
    <location>
        <position position="242"/>
    </location>
</feature>
<dbReference type="InterPro" id="IPR056729">
    <property type="entry name" value="GMPPB_C"/>
</dbReference>
<dbReference type="AlphaFoldDB" id="A0A2S2FCJ0"/>
<sequence length="356" mass="38361">MTSHQFYLDELARLVQGELIGQSDLVLVGLSSLEQAQSQHISFVNGEKYLQEARASHAGALIVTATLKNQLNNHHNFIVVDNPYLAFAILTHHFEDKVLKRGIEATAQIADSAIIADNAYIGHYVVIGENCVVGEDTVIQSHVQLDNHVEIGKACFIDSHVTITGKAKIANRVRVHANTVIGGEGFGFAPYQGKWNRIVQLGSVQIGNDVRIGSNCSIDRGALDDTILKNGVIIDNLVQIAHNVVIGENTAIAAKCGIAGSTVIGKNCILAGGVGVVGHINIADNVTITGMSMVTKTISVAGSYSSGTGQFESNHWKRTVVRLRQLADVPLTKIVKQLDHMQAQIEHLESTLKSRK</sequence>
<comment type="subunit">
    <text evidence="7">Homotrimer.</text>
</comment>
<keyword evidence="5 7" id="KW-0443">Lipid metabolism</keyword>
<gene>
    <name evidence="7 10" type="primary">lpxD</name>
    <name evidence="10" type="ORF">DJ533_08530</name>
</gene>
<evidence type="ECO:0000256" key="4">
    <source>
        <dbReference type="ARBA" id="ARBA00022737"/>
    </source>
</evidence>
<keyword evidence="11" id="KW-1185">Reference proteome</keyword>
<dbReference type="Gene3D" id="1.20.5.170">
    <property type="match status" value="1"/>
</dbReference>